<sequence>MSLYFELCVVQVCRINPVFGGVDNFSKDFKMLVKASSRVRVLGTVYGFTEENSCVSVSWIAIGTRFSYIENVLFVLHNNQPTNPRETESGNCVGRFVLVIEYVVRVFVAAVIVLLRLQLQVSNCSGLEKFPVTNCAGMEIVVIGY</sequence>
<dbReference type="EMBL" id="HG994362">
    <property type="protein sequence ID" value="CAF2250436.1"/>
    <property type="molecule type" value="Genomic_DNA"/>
</dbReference>
<accession>A0A817A9F4</accession>
<gene>
    <name evidence="1" type="ORF">DARMORV10_A08P24030.1</name>
</gene>
<proteinExistence type="predicted"/>
<dbReference type="Proteomes" id="UP001295469">
    <property type="component" value="Chromosome A08"/>
</dbReference>
<evidence type="ECO:0000313" key="1">
    <source>
        <dbReference type="EMBL" id="CAF2250436.1"/>
    </source>
</evidence>
<organism evidence="1">
    <name type="scientific">Brassica napus</name>
    <name type="common">Rape</name>
    <dbReference type="NCBI Taxonomy" id="3708"/>
    <lineage>
        <taxon>Eukaryota</taxon>
        <taxon>Viridiplantae</taxon>
        <taxon>Streptophyta</taxon>
        <taxon>Embryophyta</taxon>
        <taxon>Tracheophyta</taxon>
        <taxon>Spermatophyta</taxon>
        <taxon>Magnoliopsida</taxon>
        <taxon>eudicotyledons</taxon>
        <taxon>Gunneridae</taxon>
        <taxon>Pentapetalae</taxon>
        <taxon>rosids</taxon>
        <taxon>malvids</taxon>
        <taxon>Brassicales</taxon>
        <taxon>Brassicaceae</taxon>
        <taxon>Brassiceae</taxon>
        <taxon>Brassica</taxon>
    </lineage>
</organism>
<name>A0A817A9F4_BRANA</name>
<dbReference type="AlphaFoldDB" id="A0A817A9F4"/>
<protein>
    <submittedName>
        <fullName evidence="1">(rape) hypothetical protein</fullName>
    </submittedName>
</protein>
<reference evidence="1" key="1">
    <citation type="submission" date="2021-01" db="EMBL/GenBank/DDBJ databases">
        <authorList>
            <consortium name="Genoscope - CEA"/>
            <person name="William W."/>
        </authorList>
    </citation>
    <scope>NUCLEOTIDE SEQUENCE</scope>
</reference>